<dbReference type="EMBL" id="JBIRGH010000003">
    <property type="protein sequence ID" value="MFH8584183.1"/>
    <property type="molecule type" value="Genomic_DNA"/>
</dbReference>
<comment type="caution">
    <text evidence="1">The sequence shown here is derived from an EMBL/GenBank/DDBJ whole genome shotgun (WGS) entry which is preliminary data.</text>
</comment>
<evidence type="ECO:0000313" key="1">
    <source>
        <dbReference type="EMBL" id="MFH8584183.1"/>
    </source>
</evidence>
<sequence>MNACETHGPDSRIDRIYTTSELLGAVVSVDVIEVPEEISDHHIVRLTLDADRPADILDGQPGVLQPTAA</sequence>
<organism evidence="1 2">
    <name type="scientific">Streptomyces celluloflavus</name>
    <dbReference type="NCBI Taxonomy" id="58344"/>
    <lineage>
        <taxon>Bacteria</taxon>
        <taxon>Bacillati</taxon>
        <taxon>Actinomycetota</taxon>
        <taxon>Actinomycetes</taxon>
        <taxon>Kitasatosporales</taxon>
        <taxon>Streptomycetaceae</taxon>
        <taxon>Streptomyces</taxon>
    </lineage>
</organism>
<keyword evidence="2" id="KW-1185">Reference proteome</keyword>
<accession>A0ABW7R813</accession>
<reference evidence="1 2" key="1">
    <citation type="submission" date="2024-10" db="EMBL/GenBank/DDBJ databases">
        <title>The Natural Products Discovery Center: Release of the First 8490 Sequenced Strains for Exploring Actinobacteria Biosynthetic Diversity.</title>
        <authorList>
            <person name="Kalkreuter E."/>
            <person name="Kautsar S.A."/>
            <person name="Yang D."/>
            <person name="Bader C.D."/>
            <person name="Teijaro C.N."/>
            <person name="Fluegel L."/>
            <person name="Davis C.M."/>
            <person name="Simpson J.R."/>
            <person name="Lauterbach L."/>
            <person name="Steele A.D."/>
            <person name="Gui C."/>
            <person name="Meng S."/>
            <person name="Li G."/>
            <person name="Viehrig K."/>
            <person name="Ye F."/>
            <person name="Su P."/>
            <person name="Kiefer A.F."/>
            <person name="Nichols A."/>
            <person name="Cepeda A.J."/>
            <person name="Yan W."/>
            <person name="Fan B."/>
            <person name="Jiang Y."/>
            <person name="Adhikari A."/>
            <person name="Zheng C.-J."/>
            <person name="Schuster L."/>
            <person name="Cowan T.M."/>
            <person name="Smanski M.J."/>
            <person name="Chevrette M.G."/>
            <person name="De Carvalho L.P.S."/>
            <person name="Shen B."/>
        </authorList>
    </citation>
    <scope>NUCLEOTIDE SEQUENCE [LARGE SCALE GENOMIC DNA]</scope>
    <source>
        <strain evidence="1 2">NPDC018013</strain>
    </source>
</reference>
<name>A0ABW7R813_9ACTN</name>
<gene>
    <name evidence="1" type="ORF">ACH4GP_07280</name>
</gene>
<proteinExistence type="predicted"/>
<evidence type="ECO:0000313" key="2">
    <source>
        <dbReference type="Proteomes" id="UP001610990"/>
    </source>
</evidence>
<dbReference type="Proteomes" id="UP001610990">
    <property type="component" value="Unassembled WGS sequence"/>
</dbReference>
<protein>
    <submittedName>
        <fullName evidence="1">Uncharacterized protein</fullName>
    </submittedName>
</protein>
<dbReference type="RefSeq" id="WP_216362868.1">
    <property type="nucleotide sequence ID" value="NZ_CP108413.1"/>
</dbReference>